<feature type="binding site" evidence="2">
    <location>
        <begin position="447"/>
        <end position="450"/>
    </location>
    <ligand>
        <name>substrate</name>
    </ligand>
</feature>
<dbReference type="GO" id="GO:0005737">
    <property type="term" value="C:cytoplasm"/>
    <property type="evidence" value="ECO:0007669"/>
    <property type="project" value="TreeGrafter"/>
</dbReference>
<feature type="region of interest" description="Disordered" evidence="3">
    <location>
        <begin position="252"/>
        <end position="294"/>
    </location>
</feature>
<dbReference type="InterPro" id="IPR029055">
    <property type="entry name" value="Ntn_hydrolases_N"/>
</dbReference>
<evidence type="ECO:0000256" key="3">
    <source>
        <dbReference type="SAM" id="MobiDB-lite"/>
    </source>
</evidence>
<dbReference type="Pfam" id="PF01112">
    <property type="entry name" value="Asparaginase_2"/>
    <property type="match status" value="2"/>
</dbReference>
<feature type="binding site" evidence="2">
    <location>
        <begin position="470"/>
        <end position="473"/>
    </location>
    <ligand>
        <name>substrate</name>
    </ligand>
</feature>
<dbReference type="SUPFAM" id="SSF56235">
    <property type="entry name" value="N-terminal nucleophile aminohydrolases (Ntn hydrolases)"/>
    <property type="match status" value="2"/>
</dbReference>
<evidence type="ECO:0000256" key="1">
    <source>
        <dbReference type="ARBA" id="ARBA00010872"/>
    </source>
</evidence>
<dbReference type="PANTHER" id="PTHR10188:SF16">
    <property type="entry name" value="N(4)-(BETA-N-ACETYLGLUCOSAMINYL)-L-ASPARAGINASE-LIKE"/>
    <property type="match status" value="1"/>
</dbReference>
<dbReference type="EMBL" id="JARQWQ010000002">
    <property type="protein sequence ID" value="KAK2573834.1"/>
    <property type="molecule type" value="Genomic_DNA"/>
</dbReference>
<evidence type="ECO:0000313" key="4">
    <source>
        <dbReference type="EMBL" id="KAK2573834.1"/>
    </source>
</evidence>
<sequence length="574" mass="63446">MIISHCLNIFHFSPRNKKPGFTKCARRKTRGNKQCRKNLMKFIACDSPPRVLHYWGCNCLIKNVARQPPFKSTFPWTQSLLNLEKNVYNIFTHCISPNLHLTVTRANPLPQSPERDWLERVLPSPPHSSVNMAVIVGTWSFSFDAVKSISDKLTSGSGCLDALEKGINEIEDNPETGSYFVGRGGFPNASGVLEGDAAVMLGKDCSFGAVAALQGYKENCTVYRIVLQDEGTTIGRVGDTGSMVLIGMQLTRPQSSSRGKEAREGMMGREKTRESLSFPPSHHPPHSPHPSFTINNTVREDWERVRGCSVFWQRTRVAMPFSVARCIMERSPHSMLVGQGAQDFAVNNGFLVEPNSALQTQISKEAYEEFLMNPSKENNCHDTVGESCLQLSFFFMVVFKLLILWFSLSQGILVLDSNMQIAAVSYKFQPALSGVSSSGMAFKHPGRVGDSPLPGSGLYADDEVGAAVATGDGDKMMRFCPSFHVVQLMKEGCSPQESCERVVRHAQRKVGMTSKPFDMALIALNKKGEFGAASTVPVFEDKSSNTVFSGFPFVVWTQQMNCPEIRVQPVVTID</sequence>
<dbReference type="FunFam" id="3.60.20.30:FF:000005">
    <property type="entry name" value="N(4)-(Beta-N-acetylglucosaminyl)-L-asparaginase"/>
    <property type="match status" value="1"/>
</dbReference>
<accession>A0AAD9R6B7</accession>
<gene>
    <name evidence="4" type="ORF">P5673_001537</name>
</gene>
<keyword evidence="5" id="KW-1185">Reference proteome</keyword>
<comment type="similarity">
    <text evidence="1">Belongs to the Ntn-hydrolase family.</text>
</comment>
<proteinExistence type="inferred from homology"/>
<reference evidence="4" key="1">
    <citation type="journal article" date="2023" name="G3 (Bethesda)">
        <title>Whole genome assembly and annotation of the endangered Caribbean coral Acropora cervicornis.</title>
        <authorList>
            <person name="Selwyn J.D."/>
            <person name="Vollmer S.V."/>
        </authorList>
    </citation>
    <scope>NUCLEOTIDE SEQUENCE</scope>
    <source>
        <strain evidence="4">K2</strain>
    </source>
</reference>
<evidence type="ECO:0000313" key="5">
    <source>
        <dbReference type="Proteomes" id="UP001249851"/>
    </source>
</evidence>
<name>A0AAD9R6B7_ACRCE</name>
<evidence type="ECO:0000256" key="2">
    <source>
        <dbReference type="PIRSR" id="PIRSR600246-2"/>
    </source>
</evidence>
<dbReference type="Gene3D" id="3.60.20.30">
    <property type="entry name" value="(Glycosyl)asparaginase"/>
    <property type="match status" value="1"/>
</dbReference>
<dbReference type="Proteomes" id="UP001249851">
    <property type="component" value="Unassembled WGS sequence"/>
</dbReference>
<dbReference type="InterPro" id="IPR000246">
    <property type="entry name" value="Peptidase_T2"/>
</dbReference>
<reference evidence="4" key="2">
    <citation type="journal article" date="2023" name="Science">
        <title>Genomic signatures of disease resistance in endangered staghorn corals.</title>
        <authorList>
            <person name="Vollmer S.V."/>
            <person name="Selwyn J.D."/>
            <person name="Despard B.A."/>
            <person name="Roesel C.L."/>
        </authorList>
    </citation>
    <scope>NUCLEOTIDE SEQUENCE</scope>
    <source>
        <strain evidence="4">K2</strain>
    </source>
</reference>
<comment type="caution">
    <text evidence="4">The sequence shown here is derived from an EMBL/GenBank/DDBJ whole genome shotgun (WGS) entry which is preliminary data.</text>
</comment>
<dbReference type="AlphaFoldDB" id="A0AAD9R6B7"/>
<protein>
    <submittedName>
        <fullName evidence="4">N(4)-(Beta-N-acetylglucosaminyl)-L-asparaginase</fullName>
    </submittedName>
</protein>
<dbReference type="PANTHER" id="PTHR10188">
    <property type="entry name" value="L-ASPARAGINASE"/>
    <property type="match status" value="1"/>
</dbReference>
<dbReference type="GO" id="GO:0003948">
    <property type="term" value="F:N4-(beta-N-acetylglucosaminyl)-L-asparaginase activity"/>
    <property type="evidence" value="ECO:0007669"/>
    <property type="project" value="TreeGrafter"/>
</dbReference>
<organism evidence="4 5">
    <name type="scientific">Acropora cervicornis</name>
    <name type="common">Staghorn coral</name>
    <dbReference type="NCBI Taxonomy" id="6130"/>
    <lineage>
        <taxon>Eukaryota</taxon>
        <taxon>Metazoa</taxon>
        <taxon>Cnidaria</taxon>
        <taxon>Anthozoa</taxon>
        <taxon>Hexacorallia</taxon>
        <taxon>Scleractinia</taxon>
        <taxon>Astrocoeniina</taxon>
        <taxon>Acroporidae</taxon>
        <taxon>Acropora</taxon>
    </lineage>
</organism>
<feature type="compositionally biased region" description="Basic and acidic residues" evidence="3">
    <location>
        <begin position="258"/>
        <end position="274"/>
    </location>
</feature>